<dbReference type="AlphaFoldDB" id="A0A9P5YUQ1"/>
<dbReference type="PANTHER" id="PTHR48104">
    <property type="entry name" value="METACASPASE-4"/>
    <property type="match status" value="1"/>
</dbReference>
<keyword evidence="4" id="KW-1185">Reference proteome</keyword>
<accession>A0A9P5YUQ1</accession>
<dbReference type="InterPro" id="IPR011600">
    <property type="entry name" value="Pept_C14_caspase"/>
</dbReference>
<evidence type="ECO:0000256" key="1">
    <source>
        <dbReference type="ARBA" id="ARBA00009005"/>
    </source>
</evidence>
<comment type="similarity">
    <text evidence="1">Belongs to the peptidase C14B family.</text>
</comment>
<comment type="caution">
    <text evidence="3">The sequence shown here is derived from an EMBL/GenBank/DDBJ whole genome shotgun (WGS) entry which is preliminary data.</text>
</comment>
<evidence type="ECO:0000259" key="2">
    <source>
        <dbReference type="Pfam" id="PF00656"/>
    </source>
</evidence>
<dbReference type="Pfam" id="PF00656">
    <property type="entry name" value="Peptidase_C14"/>
    <property type="match status" value="1"/>
</dbReference>
<dbReference type="Gene3D" id="3.40.50.1460">
    <property type="match status" value="1"/>
</dbReference>
<gene>
    <name evidence="3" type="ORF">BDN70DRAFT_884283</name>
</gene>
<dbReference type="GO" id="GO:0006508">
    <property type="term" value="P:proteolysis"/>
    <property type="evidence" value="ECO:0007669"/>
    <property type="project" value="InterPro"/>
</dbReference>
<sequence length="681" mass="76662">MGEKIRLFALLIGINDYKVPFENTLPISGAVPDAFAFKGYLEKYLNVPSSQINMLINEQATRNNIINALKAIWEDKEQRIEKDDAIFLYYAGHGTQIDPPKERRVEPPQQIQAIVPHDCDSLDSKGSRVPPIPDYMLEILLSKIAEKKGDNITAVFDCCHSASATRSIVPSHDEGITRSVKLKATAAYADQLSQEITTIQPAVRSVATSSKYSHRGLGSHILLSACETSEEAKEDNRHGRFSTALLGLLKEVPADTLRYSEIFHHPKFAKITGQNPQCEGTHVERILFNAKVLPSQRKSFDISFDAKEHHYIVHGGSIHNISLDSEFGLFLKTDFNFATQLGTLCVGKLLPFTFEATLPKHTSTLDLSKPMIATQTKFGTQGCLHFYTPPKDGFRKFYAKMAQTPELASYFYQQVDRVEESKDAQVEIQTVVKNKFKFTMTTPTMVPNQVAITQTQVVDADKMGRKCFAGMFPKIAHFYRELRYVNIEPKIARFIGVELYRLRDKQVFNKDVGYAEDILVPDGPNLCVRGIIDLHIPNEEAEGKPYGIRLVNKSAFDLYANVYHFDTHDLSISCLAAANVTYNDHVSDIPLKKGGRLCIGFGPAGYEPKTFQIKDKLDLDIGFLKIYLSTKFVDLSYLQQPTPFVVTRAISSFVRPTQLIWTNIVVPVILRRKSIRPVERN</sequence>
<dbReference type="OrthoDB" id="3223806at2759"/>
<dbReference type="Proteomes" id="UP000807469">
    <property type="component" value="Unassembled WGS sequence"/>
</dbReference>
<reference evidence="3" key="1">
    <citation type="submission" date="2020-11" db="EMBL/GenBank/DDBJ databases">
        <authorList>
            <consortium name="DOE Joint Genome Institute"/>
            <person name="Ahrendt S."/>
            <person name="Riley R."/>
            <person name="Andreopoulos W."/>
            <person name="Labutti K."/>
            <person name="Pangilinan J."/>
            <person name="Ruiz-Duenas F.J."/>
            <person name="Barrasa J.M."/>
            <person name="Sanchez-Garcia M."/>
            <person name="Camarero S."/>
            <person name="Miyauchi S."/>
            <person name="Serrano A."/>
            <person name="Linde D."/>
            <person name="Babiker R."/>
            <person name="Drula E."/>
            <person name="Ayuso-Fernandez I."/>
            <person name="Pacheco R."/>
            <person name="Padilla G."/>
            <person name="Ferreira P."/>
            <person name="Barriuso J."/>
            <person name="Kellner H."/>
            <person name="Castanera R."/>
            <person name="Alfaro M."/>
            <person name="Ramirez L."/>
            <person name="Pisabarro A.G."/>
            <person name="Kuo A."/>
            <person name="Tritt A."/>
            <person name="Lipzen A."/>
            <person name="He G."/>
            <person name="Yan M."/>
            <person name="Ng V."/>
            <person name="Cullen D."/>
            <person name="Martin F."/>
            <person name="Rosso M.-N."/>
            <person name="Henrissat B."/>
            <person name="Hibbett D."/>
            <person name="Martinez A.T."/>
            <person name="Grigoriev I.V."/>
        </authorList>
    </citation>
    <scope>NUCLEOTIDE SEQUENCE</scope>
    <source>
        <strain evidence="3">CIRM-BRFM 674</strain>
    </source>
</reference>
<organism evidence="3 4">
    <name type="scientific">Pholiota conissans</name>
    <dbReference type="NCBI Taxonomy" id="109636"/>
    <lineage>
        <taxon>Eukaryota</taxon>
        <taxon>Fungi</taxon>
        <taxon>Dikarya</taxon>
        <taxon>Basidiomycota</taxon>
        <taxon>Agaricomycotina</taxon>
        <taxon>Agaricomycetes</taxon>
        <taxon>Agaricomycetidae</taxon>
        <taxon>Agaricales</taxon>
        <taxon>Agaricineae</taxon>
        <taxon>Strophariaceae</taxon>
        <taxon>Pholiota</taxon>
    </lineage>
</organism>
<protein>
    <recommendedName>
        <fullName evidence="2">Peptidase C14 caspase domain-containing protein</fullName>
    </recommendedName>
</protein>
<feature type="domain" description="Peptidase C14 caspase" evidence="2">
    <location>
        <begin position="8"/>
        <end position="265"/>
    </location>
</feature>
<dbReference type="PANTHER" id="PTHR48104:SF30">
    <property type="entry name" value="METACASPASE-1"/>
    <property type="match status" value="1"/>
</dbReference>
<proteinExistence type="inferred from homology"/>
<dbReference type="EMBL" id="MU155353">
    <property type="protein sequence ID" value="KAF9474959.1"/>
    <property type="molecule type" value="Genomic_DNA"/>
</dbReference>
<evidence type="ECO:0000313" key="3">
    <source>
        <dbReference type="EMBL" id="KAF9474959.1"/>
    </source>
</evidence>
<evidence type="ECO:0000313" key="4">
    <source>
        <dbReference type="Proteomes" id="UP000807469"/>
    </source>
</evidence>
<dbReference type="GO" id="GO:0005737">
    <property type="term" value="C:cytoplasm"/>
    <property type="evidence" value="ECO:0007669"/>
    <property type="project" value="TreeGrafter"/>
</dbReference>
<dbReference type="GO" id="GO:0004197">
    <property type="term" value="F:cysteine-type endopeptidase activity"/>
    <property type="evidence" value="ECO:0007669"/>
    <property type="project" value="InterPro"/>
</dbReference>
<name>A0A9P5YUQ1_9AGAR</name>
<dbReference type="InterPro" id="IPR050452">
    <property type="entry name" value="Metacaspase"/>
</dbReference>